<evidence type="ECO:0000313" key="3">
    <source>
        <dbReference type="Proteomes" id="UP000295345"/>
    </source>
</evidence>
<gene>
    <name evidence="2" type="ORF">E1283_21965</name>
</gene>
<name>A0A4R4T5M9_9ACTN</name>
<organism evidence="2 3">
    <name type="scientific">Streptomyces hainanensis</name>
    <dbReference type="NCBI Taxonomy" id="402648"/>
    <lineage>
        <taxon>Bacteria</taxon>
        <taxon>Bacillati</taxon>
        <taxon>Actinomycetota</taxon>
        <taxon>Actinomycetes</taxon>
        <taxon>Kitasatosporales</taxon>
        <taxon>Streptomycetaceae</taxon>
        <taxon>Streptomyces</taxon>
    </lineage>
</organism>
<comment type="caution">
    <text evidence="2">The sequence shown here is derived from an EMBL/GenBank/DDBJ whole genome shotgun (WGS) entry which is preliminary data.</text>
</comment>
<keyword evidence="1" id="KW-0812">Transmembrane</keyword>
<evidence type="ECO:0000313" key="2">
    <source>
        <dbReference type="EMBL" id="TDC72348.1"/>
    </source>
</evidence>
<evidence type="ECO:0000256" key="1">
    <source>
        <dbReference type="SAM" id="Phobius"/>
    </source>
</evidence>
<dbReference type="OrthoDB" id="4115778at2"/>
<feature type="transmembrane region" description="Helical" evidence="1">
    <location>
        <begin position="53"/>
        <end position="72"/>
    </location>
</feature>
<sequence>MRHDMHEIDGPGEFEREFGAMLHQAGGGFQPDSQVLAEGGLRRGRIRLWRRRAAMVTGAAAVAAVAVAAVQLPGGGGGGENVFDVADTPENRSDLIATLTAMLPEGLEVTDSMAFTPTETGDPSVSLSFGEGPGDLTLDVSMLRWQAKDWRSEAGCWEILDPETESCEETELDDGSVLSFEWMSFSDAELGAEAPDADAREINPFEGEEGAVPFSHYQSWRATLESPTSWGPEAEGLRQIVVSLDSTGEGAADPGVEPPLSQDLLEEIAQAPVWGDVLAVADAEHGAPDEWLDLTTSDSEVPGDQLLSIFGELAPADLEISEEEPRETGTASLTVGRGEASAQLGINAYDSGFGLDSGPTDDPSCEVREPHENGTQIFLCDYALEDSLSQYFVDVYYPNGASVDFQLLFEEGAGSPLTLEEIGEIAGGQQWQDLFD</sequence>
<keyword evidence="1" id="KW-1133">Transmembrane helix</keyword>
<dbReference type="EMBL" id="SMKI01000251">
    <property type="protein sequence ID" value="TDC72348.1"/>
    <property type="molecule type" value="Genomic_DNA"/>
</dbReference>
<proteinExistence type="predicted"/>
<dbReference type="RefSeq" id="WP_132819842.1">
    <property type="nucleotide sequence ID" value="NZ_SMKI01000251.1"/>
</dbReference>
<keyword evidence="1" id="KW-0472">Membrane</keyword>
<protein>
    <submittedName>
        <fullName evidence="2">Uncharacterized protein</fullName>
    </submittedName>
</protein>
<accession>A0A4R4T5M9</accession>
<dbReference type="AlphaFoldDB" id="A0A4R4T5M9"/>
<dbReference type="Proteomes" id="UP000295345">
    <property type="component" value="Unassembled WGS sequence"/>
</dbReference>
<reference evidence="2 3" key="1">
    <citation type="submission" date="2019-03" db="EMBL/GenBank/DDBJ databases">
        <title>Draft genome sequences of novel Actinobacteria.</title>
        <authorList>
            <person name="Sahin N."/>
            <person name="Ay H."/>
            <person name="Saygin H."/>
        </authorList>
    </citation>
    <scope>NUCLEOTIDE SEQUENCE [LARGE SCALE GENOMIC DNA]</scope>
    <source>
        <strain evidence="2 3">DSM 41900</strain>
    </source>
</reference>
<keyword evidence="3" id="KW-1185">Reference proteome</keyword>